<gene>
    <name evidence="1" type="ORF">BFW38_08005</name>
</gene>
<accession>A0A1E2V914</accession>
<keyword evidence="2" id="KW-1185">Reference proteome</keyword>
<name>A0A1E2V914_9GAMM</name>
<dbReference type="EMBL" id="MDTQ01000001">
    <property type="protein sequence ID" value="ODC03498.1"/>
    <property type="molecule type" value="Genomic_DNA"/>
</dbReference>
<proteinExistence type="predicted"/>
<evidence type="ECO:0000313" key="1">
    <source>
        <dbReference type="EMBL" id="ODC03498.1"/>
    </source>
</evidence>
<dbReference type="Proteomes" id="UP000094291">
    <property type="component" value="Unassembled WGS sequence"/>
</dbReference>
<dbReference type="STRING" id="197479.BFW38_08005"/>
<organism evidence="1 2">
    <name type="scientific">Terasakiispira papahanaumokuakeensis</name>
    <dbReference type="NCBI Taxonomy" id="197479"/>
    <lineage>
        <taxon>Bacteria</taxon>
        <taxon>Pseudomonadati</taxon>
        <taxon>Pseudomonadota</taxon>
        <taxon>Gammaproteobacteria</taxon>
        <taxon>Oceanospirillales</taxon>
        <taxon>Terasakiispira</taxon>
    </lineage>
</organism>
<sequence>MLHAYGAKENDLKVEYLVIIDSESTFCRNAQSFKSFLQSDSEINISGTKIKFRGISVDYELQEGENTNKNHKFFHIKLVCDEKDLADFSDLCRSIKKLLHMNSKNSVQTLWDDISFYYSSRSYPMIYEIENLMRKLITKFMLTTVGLGWTKETVPEELKRSSRTENIDTNINYLYETDFIQLSNFLFDEYRTLDIAALIKKISEIETDSVRVDEIHDFIPRSNWERYFRSNVDCEGSYLKVRWEKLYKLRCKIAHNNTFTKPDYEQTEKLVEEVRSKLITAIQSLDKITISDDEKEDLAEIVASNASVVFGSFIQKWKMLESLIVELLVAQKILPAELSKREKLMLYKNQEALIKNGLIDSKMYKEIKTLNKVRNIMVHETEQYFSDSEIMVFSRDIDRVIEFFVERLGM</sequence>
<protein>
    <submittedName>
        <fullName evidence="1">Uncharacterized protein</fullName>
    </submittedName>
</protein>
<reference evidence="1 2" key="1">
    <citation type="submission" date="2016-08" db="EMBL/GenBank/DDBJ databases">
        <authorList>
            <person name="Seilhamer J.J."/>
        </authorList>
    </citation>
    <scope>NUCLEOTIDE SEQUENCE [LARGE SCALE GENOMIC DNA]</scope>
    <source>
        <strain evidence="1 2">PH27A</strain>
    </source>
</reference>
<comment type="caution">
    <text evidence="1">The sequence shown here is derived from an EMBL/GenBank/DDBJ whole genome shotgun (WGS) entry which is preliminary data.</text>
</comment>
<dbReference type="AlphaFoldDB" id="A0A1E2V914"/>
<evidence type="ECO:0000313" key="2">
    <source>
        <dbReference type="Proteomes" id="UP000094291"/>
    </source>
</evidence>